<evidence type="ECO:0000313" key="17">
    <source>
        <dbReference type="EMBL" id="RKE04203.1"/>
    </source>
</evidence>
<dbReference type="InterPro" id="IPR000014">
    <property type="entry name" value="PAS"/>
</dbReference>
<feature type="domain" description="PAC" evidence="16">
    <location>
        <begin position="366"/>
        <end position="418"/>
    </location>
</feature>
<dbReference type="SMART" id="SM00062">
    <property type="entry name" value="PBPb"/>
    <property type="match status" value="1"/>
</dbReference>
<keyword evidence="11 12" id="KW-0472">Membrane</keyword>
<evidence type="ECO:0000256" key="8">
    <source>
        <dbReference type="ARBA" id="ARBA00022777"/>
    </source>
</evidence>
<feature type="domain" description="PAS" evidence="15">
    <location>
        <begin position="291"/>
        <end position="334"/>
    </location>
</feature>
<feature type="transmembrane region" description="Helical" evidence="12">
    <location>
        <begin position="260"/>
        <end position="279"/>
    </location>
</feature>
<dbReference type="SUPFAM" id="SSF55874">
    <property type="entry name" value="ATPase domain of HSP90 chaperone/DNA topoisomerase II/histidine kinase"/>
    <property type="match status" value="1"/>
</dbReference>
<reference evidence="17 18" key="1">
    <citation type="submission" date="2018-09" db="EMBL/GenBank/DDBJ databases">
        <title>Genomic Encyclopedia of Archaeal and Bacterial Type Strains, Phase II (KMG-II): from individual species to whole genera.</title>
        <authorList>
            <person name="Goeker M."/>
        </authorList>
    </citation>
    <scope>NUCLEOTIDE SEQUENCE [LARGE SCALE GENOMIC DNA]</scope>
    <source>
        <strain evidence="17 18">DSM 21950</strain>
    </source>
</reference>
<dbReference type="Gene3D" id="1.10.287.130">
    <property type="match status" value="1"/>
</dbReference>
<evidence type="ECO:0000256" key="13">
    <source>
        <dbReference type="SAM" id="SignalP"/>
    </source>
</evidence>
<dbReference type="InterPro" id="IPR004358">
    <property type="entry name" value="Sig_transdc_His_kin-like_C"/>
</dbReference>
<dbReference type="EC" id="2.7.13.3" evidence="3"/>
<keyword evidence="18" id="KW-1185">Reference proteome</keyword>
<keyword evidence="10" id="KW-0902">Two-component regulatory system</keyword>
<evidence type="ECO:0000256" key="1">
    <source>
        <dbReference type="ARBA" id="ARBA00000085"/>
    </source>
</evidence>
<dbReference type="GO" id="GO:0000155">
    <property type="term" value="F:phosphorelay sensor kinase activity"/>
    <property type="evidence" value="ECO:0007669"/>
    <property type="project" value="InterPro"/>
</dbReference>
<evidence type="ECO:0000259" key="15">
    <source>
        <dbReference type="PROSITE" id="PS50112"/>
    </source>
</evidence>
<evidence type="ECO:0000256" key="9">
    <source>
        <dbReference type="ARBA" id="ARBA00022840"/>
    </source>
</evidence>
<dbReference type="InterPro" id="IPR036097">
    <property type="entry name" value="HisK_dim/P_sf"/>
</dbReference>
<dbReference type="AlphaFoldDB" id="A0A419X8Y3"/>
<accession>A0A419X8Y3</accession>
<dbReference type="InterPro" id="IPR035965">
    <property type="entry name" value="PAS-like_dom_sf"/>
</dbReference>
<sequence length="669" mass="76197">MNKILVTLLLVLSIIQANAQEKFRIGAFSYYPAIFMDSDGIVKGFYVDALKEVEEQNNIQFEYVFGSWDKCLERIKNEEIDLLVSVAYTEERSMYMDYGKEPLLTVWGEVYVNADSEIDGILDLEGQKVAIMKADINSWYLQDLTQKLSVNCKFIYAKDSEDVFKMLAYNKVDAGVVNNTFGAAQSRKYTLRSSGIIFNPFDIYFTVKKGKNEEILNLLNNYLKEWKYQSNSVYNNARQEWSHGEIGSITVFPSWLKNTIILISGVLILLLAFVFFLRYRVNVVTGKVKRTEESFRSAIYFAPFPIMIHAEGGEVVTINDAWTDLTGYTRNDIVTVQEWTEKAYGAEGKHFRKLIEELYNSDKIIEGGESEIITASGDKVIWDFSSAPIGVLDDSRKLVISIAKDVTERKKYEAELIYAKERAEKSDLLKSAFLANMSHEIRTPMNGILGFADLLKTPQLNKEKKTRYLEIISQSGKRMLSIINDIVDISKIESGLIEINIQESNINNQLEELYNFFKPELENKNVELTCTDKLLSKGELIDTDEEKIHAILSNLLKNAIKYCENGFIDFGCVRKKEWLEFYVKDTGIGIAKDRQKAIFERFIQADIYDVNAKQGAGLGLAIAKSYVEMLGGKIWVESKLGEGANFHFTIPVQPILIQQMSDFATKSSI</sequence>
<dbReference type="InterPro" id="IPR003661">
    <property type="entry name" value="HisK_dim/P_dom"/>
</dbReference>
<evidence type="ECO:0000256" key="11">
    <source>
        <dbReference type="ARBA" id="ARBA00023136"/>
    </source>
</evidence>
<dbReference type="InterPro" id="IPR005467">
    <property type="entry name" value="His_kinase_dom"/>
</dbReference>
<keyword evidence="12" id="KW-0812">Transmembrane</keyword>
<dbReference type="SMART" id="SM00388">
    <property type="entry name" value="HisKA"/>
    <property type="match status" value="1"/>
</dbReference>
<dbReference type="PANTHER" id="PTHR43711:SF31">
    <property type="entry name" value="HISTIDINE KINASE"/>
    <property type="match status" value="1"/>
</dbReference>
<dbReference type="Gene3D" id="3.30.565.10">
    <property type="entry name" value="Histidine kinase-like ATPase, C-terminal domain"/>
    <property type="match status" value="1"/>
</dbReference>
<keyword evidence="7" id="KW-0547">Nucleotide-binding</keyword>
<name>A0A419X8Y3_9BACT</name>
<keyword evidence="8" id="KW-0418">Kinase</keyword>
<evidence type="ECO:0000313" key="18">
    <source>
        <dbReference type="Proteomes" id="UP000284531"/>
    </source>
</evidence>
<dbReference type="InterPro" id="IPR001638">
    <property type="entry name" value="Solute-binding_3/MltF_N"/>
</dbReference>
<feature type="domain" description="Histidine kinase" evidence="14">
    <location>
        <begin position="436"/>
        <end position="654"/>
    </location>
</feature>
<evidence type="ECO:0000256" key="6">
    <source>
        <dbReference type="ARBA" id="ARBA00022679"/>
    </source>
</evidence>
<feature type="signal peptide" evidence="13">
    <location>
        <begin position="1"/>
        <end position="19"/>
    </location>
</feature>
<dbReference type="Pfam" id="PF00497">
    <property type="entry name" value="SBP_bac_3"/>
    <property type="match status" value="1"/>
</dbReference>
<dbReference type="Proteomes" id="UP000284531">
    <property type="component" value="Unassembled WGS sequence"/>
</dbReference>
<keyword evidence="13" id="KW-0732">Signal</keyword>
<dbReference type="Pfam" id="PF02518">
    <property type="entry name" value="HATPase_c"/>
    <property type="match status" value="1"/>
</dbReference>
<keyword evidence="5" id="KW-0597">Phosphoprotein</keyword>
<organism evidence="17 18">
    <name type="scientific">Marinifilum flexuosum</name>
    <dbReference type="NCBI Taxonomy" id="1117708"/>
    <lineage>
        <taxon>Bacteria</taxon>
        <taxon>Pseudomonadati</taxon>
        <taxon>Bacteroidota</taxon>
        <taxon>Bacteroidia</taxon>
        <taxon>Marinilabiliales</taxon>
        <taxon>Marinifilaceae</taxon>
    </lineage>
</organism>
<dbReference type="InterPro" id="IPR050736">
    <property type="entry name" value="Sensor_HK_Regulatory"/>
</dbReference>
<dbReference type="PROSITE" id="PS50112">
    <property type="entry name" value="PAS"/>
    <property type="match status" value="1"/>
</dbReference>
<dbReference type="PROSITE" id="PS50109">
    <property type="entry name" value="HIS_KIN"/>
    <property type="match status" value="1"/>
</dbReference>
<keyword evidence="9" id="KW-0067">ATP-binding</keyword>
<dbReference type="Gene3D" id="3.40.190.10">
    <property type="entry name" value="Periplasmic binding protein-like II"/>
    <property type="match status" value="2"/>
</dbReference>
<evidence type="ECO:0000259" key="14">
    <source>
        <dbReference type="PROSITE" id="PS50109"/>
    </source>
</evidence>
<feature type="chain" id="PRO_5019047773" description="histidine kinase" evidence="13">
    <location>
        <begin position="20"/>
        <end position="669"/>
    </location>
</feature>
<dbReference type="GO" id="GO:0005886">
    <property type="term" value="C:plasma membrane"/>
    <property type="evidence" value="ECO:0007669"/>
    <property type="project" value="UniProtKB-SubCell"/>
</dbReference>
<keyword evidence="12" id="KW-1133">Transmembrane helix</keyword>
<gene>
    <name evidence="17" type="ORF">BXY64_1219</name>
</gene>
<dbReference type="GO" id="GO:0005524">
    <property type="term" value="F:ATP binding"/>
    <property type="evidence" value="ECO:0007669"/>
    <property type="project" value="UniProtKB-KW"/>
</dbReference>
<dbReference type="InterPro" id="IPR003594">
    <property type="entry name" value="HATPase_dom"/>
</dbReference>
<dbReference type="SUPFAM" id="SSF47384">
    <property type="entry name" value="Homodimeric domain of signal transducing histidine kinase"/>
    <property type="match status" value="1"/>
</dbReference>
<evidence type="ECO:0000256" key="2">
    <source>
        <dbReference type="ARBA" id="ARBA00004236"/>
    </source>
</evidence>
<dbReference type="PRINTS" id="PR00344">
    <property type="entry name" value="BCTRLSENSOR"/>
</dbReference>
<evidence type="ECO:0000256" key="12">
    <source>
        <dbReference type="SAM" id="Phobius"/>
    </source>
</evidence>
<dbReference type="RefSeq" id="WP_120239001.1">
    <property type="nucleotide sequence ID" value="NZ_RAPQ01000008.1"/>
</dbReference>
<dbReference type="InterPro" id="IPR036890">
    <property type="entry name" value="HATPase_C_sf"/>
</dbReference>
<dbReference type="Pfam" id="PF13426">
    <property type="entry name" value="PAS_9"/>
    <property type="match status" value="1"/>
</dbReference>
<dbReference type="CDD" id="cd00130">
    <property type="entry name" value="PAS"/>
    <property type="match status" value="1"/>
</dbReference>
<keyword evidence="6" id="KW-0808">Transferase</keyword>
<dbReference type="NCBIfam" id="TIGR00229">
    <property type="entry name" value="sensory_box"/>
    <property type="match status" value="1"/>
</dbReference>
<dbReference type="InterPro" id="IPR000700">
    <property type="entry name" value="PAS-assoc_C"/>
</dbReference>
<evidence type="ECO:0000256" key="5">
    <source>
        <dbReference type="ARBA" id="ARBA00022553"/>
    </source>
</evidence>
<comment type="catalytic activity">
    <reaction evidence="1">
        <text>ATP + protein L-histidine = ADP + protein N-phospho-L-histidine.</text>
        <dbReference type="EC" id="2.7.13.3"/>
    </reaction>
</comment>
<evidence type="ECO:0000256" key="4">
    <source>
        <dbReference type="ARBA" id="ARBA00022475"/>
    </source>
</evidence>
<dbReference type="PANTHER" id="PTHR43711">
    <property type="entry name" value="TWO-COMPONENT HISTIDINE KINASE"/>
    <property type="match status" value="1"/>
</dbReference>
<comment type="subcellular location">
    <subcellularLocation>
        <location evidence="2">Cell membrane</location>
    </subcellularLocation>
</comment>
<dbReference type="SUPFAM" id="SSF55785">
    <property type="entry name" value="PYP-like sensor domain (PAS domain)"/>
    <property type="match status" value="1"/>
</dbReference>
<dbReference type="EMBL" id="RAPQ01000008">
    <property type="protein sequence ID" value="RKE04203.1"/>
    <property type="molecule type" value="Genomic_DNA"/>
</dbReference>
<evidence type="ECO:0000259" key="16">
    <source>
        <dbReference type="PROSITE" id="PS50113"/>
    </source>
</evidence>
<dbReference type="Pfam" id="PF00512">
    <property type="entry name" value="HisKA"/>
    <property type="match status" value="1"/>
</dbReference>
<evidence type="ECO:0000256" key="7">
    <source>
        <dbReference type="ARBA" id="ARBA00022741"/>
    </source>
</evidence>
<dbReference type="Gene3D" id="3.30.450.20">
    <property type="entry name" value="PAS domain"/>
    <property type="match status" value="1"/>
</dbReference>
<keyword evidence="4" id="KW-1003">Cell membrane</keyword>
<protein>
    <recommendedName>
        <fullName evidence="3">histidine kinase</fullName>
        <ecNumber evidence="3">2.7.13.3</ecNumber>
    </recommendedName>
</protein>
<dbReference type="PROSITE" id="PS50113">
    <property type="entry name" value="PAC"/>
    <property type="match status" value="1"/>
</dbReference>
<evidence type="ECO:0000256" key="3">
    <source>
        <dbReference type="ARBA" id="ARBA00012438"/>
    </source>
</evidence>
<dbReference type="SMART" id="SM00387">
    <property type="entry name" value="HATPase_c"/>
    <property type="match status" value="1"/>
</dbReference>
<comment type="caution">
    <text evidence="17">The sequence shown here is derived from an EMBL/GenBank/DDBJ whole genome shotgun (WGS) entry which is preliminary data.</text>
</comment>
<proteinExistence type="predicted"/>
<dbReference type="SUPFAM" id="SSF53850">
    <property type="entry name" value="Periplasmic binding protein-like II"/>
    <property type="match status" value="1"/>
</dbReference>
<evidence type="ECO:0000256" key="10">
    <source>
        <dbReference type="ARBA" id="ARBA00023012"/>
    </source>
</evidence>
<dbReference type="FunFam" id="3.30.565.10:FF:000023">
    <property type="entry name" value="PAS domain-containing sensor histidine kinase"/>
    <property type="match status" value="1"/>
</dbReference>
<dbReference type="CDD" id="cd00082">
    <property type="entry name" value="HisKA"/>
    <property type="match status" value="1"/>
</dbReference>
<dbReference type="OrthoDB" id="9796457at2"/>